<dbReference type="STRING" id="1089455.MOPEL_071_00570"/>
<organism evidence="3 4">
    <name type="scientific">Mobilicoccus pelagius NBRC 104925</name>
    <dbReference type="NCBI Taxonomy" id="1089455"/>
    <lineage>
        <taxon>Bacteria</taxon>
        <taxon>Bacillati</taxon>
        <taxon>Actinomycetota</taxon>
        <taxon>Actinomycetes</taxon>
        <taxon>Micrococcales</taxon>
        <taxon>Dermatophilaceae</taxon>
        <taxon>Mobilicoccus</taxon>
    </lineage>
</organism>
<proteinExistence type="predicted"/>
<keyword evidence="1" id="KW-0732">Signal</keyword>
<dbReference type="eggNOG" id="ENOG5032RWN">
    <property type="taxonomic scope" value="Bacteria"/>
</dbReference>
<dbReference type="Gene3D" id="1.10.10.10">
    <property type="entry name" value="Winged helix-like DNA-binding domain superfamily/Winged helix DNA-binding domain"/>
    <property type="match status" value="2"/>
</dbReference>
<dbReference type="RefSeq" id="WP_009482239.1">
    <property type="nucleotide sequence ID" value="NZ_BAFE01000051.1"/>
</dbReference>
<evidence type="ECO:0000313" key="4">
    <source>
        <dbReference type="Proteomes" id="UP000004367"/>
    </source>
</evidence>
<gene>
    <name evidence="3" type="ORF">MOPEL_071_00570</name>
</gene>
<dbReference type="Pfam" id="PF07553">
    <property type="entry name" value="Lipoprotein_Ltp"/>
    <property type="match status" value="2"/>
</dbReference>
<reference evidence="3 4" key="1">
    <citation type="submission" date="2012-02" db="EMBL/GenBank/DDBJ databases">
        <title>Whole genome shotgun sequence of Mobilicoccus pelagius NBRC 104925.</title>
        <authorList>
            <person name="Yoshida Y."/>
            <person name="Hosoyama A."/>
            <person name="Tsuchikane K."/>
            <person name="Katsumata H."/>
            <person name="Yamazaki S."/>
            <person name="Fujita N."/>
        </authorList>
    </citation>
    <scope>NUCLEOTIDE SEQUENCE [LARGE SCALE GENOMIC DNA]</scope>
    <source>
        <strain evidence="3 4">NBRC 104925</strain>
    </source>
</reference>
<accession>H5URI3</accession>
<name>H5URI3_9MICO</name>
<dbReference type="Proteomes" id="UP000004367">
    <property type="component" value="Unassembled WGS sequence"/>
</dbReference>
<dbReference type="OrthoDB" id="2004788at2"/>
<sequence length="259" mass="28157">MKHLLNAALAMGLGAAVVIAPTAQAQAAGPAPSALSQAVSSENSRAIARAQSYLRFTAFSKSGLVHQLEFEGFSHAASAYASRHVKVGWRAQAVRMGKQYLAYDSFSSSGLRDQLVFEGFTRDEADYAIRHLFPKRTPSTPKPSSSRPGKDLGRTGYSAKFDLCSEVSGSGVTTLVTKGTTCVFGSTVLDKYAALVDKNPKKYMRSATFTARSTATKKTYPVRCSGRYTRAGNGWRYRELNCSSGQGYRAKMQLIIRMY</sequence>
<dbReference type="AlphaFoldDB" id="H5URI3"/>
<dbReference type="EMBL" id="BAFE01000051">
    <property type="protein sequence ID" value="GAB48341.1"/>
    <property type="molecule type" value="Genomic_DNA"/>
</dbReference>
<feature type="chain" id="PRO_5003598998" description="Putative host cell surface-exposed lipoprotein Ltp-like HTH region domain-containing protein" evidence="1">
    <location>
        <begin position="28"/>
        <end position="259"/>
    </location>
</feature>
<dbReference type="InterPro" id="IPR011434">
    <property type="entry name" value="Ltp-like_HTH"/>
</dbReference>
<protein>
    <recommendedName>
        <fullName evidence="2">Putative host cell surface-exposed lipoprotein Ltp-like HTH region domain-containing protein</fullName>
    </recommendedName>
</protein>
<comment type="caution">
    <text evidence="3">The sequence shown here is derived from an EMBL/GenBank/DDBJ whole genome shotgun (WGS) entry which is preliminary data.</text>
</comment>
<feature type="signal peptide" evidence="1">
    <location>
        <begin position="1"/>
        <end position="27"/>
    </location>
</feature>
<feature type="domain" description="Putative host cell surface-exposed lipoprotein Ltp-like HTH region" evidence="2">
    <location>
        <begin position="42"/>
        <end position="84"/>
    </location>
</feature>
<keyword evidence="4" id="KW-1185">Reference proteome</keyword>
<evidence type="ECO:0000259" key="2">
    <source>
        <dbReference type="Pfam" id="PF07553"/>
    </source>
</evidence>
<dbReference type="InterPro" id="IPR036388">
    <property type="entry name" value="WH-like_DNA-bd_sf"/>
</dbReference>
<evidence type="ECO:0000313" key="3">
    <source>
        <dbReference type="EMBL" id="GAB48341.1"/>
    </source>
</evidence>
<feature type="domain" description="Putative host cell surface-exposed lipoprotein Ltp-like HTH region" evidence="2">
    <location>
        <begin position="89"/>
        <end position="132"/>
    </location>
</feature>
<evidence type="ECO:0000256" key="1">
    <source>
        <dbReference type="SAM" id="SignalP"/>
    </source>
</evidence>